<proteinExistence type="predicted"/>
<dbReference type="InterPro" id="IPR027417">
    <property type="entry name" value="P-loop_NTPase"/>
</dbReference>
<dbReference type="InterPro" id="IPR035897">
    <property type="entry name" value="Toll_tir_struct_dom_sf"/>
</dbReference>
<dbReference type="GO" id="GO:0006952">
    <property type="term" value="P:defense response"/>
    <property type="evidence" value="ECO:0007669"/>
    <property type="project" value="InterPro"/>
</dbReference>
<dbReference type="EMBL" id="AY091563">
    <property type="protein sequence ID" value="AAM28914.1"/>
    <property type="molecule type" value="Transcribed_RNA"/>
</dbReference>
<dbReference type="SUPFAM" id="SSF52058">
    <property type="entry name" value="L domain-like"/>
    <property type="match status" value="1"/>
</dbReference>
<accession>Q8L8J0</accession>
<dbReference type="Gene3D" id="3.80.10.10">
    <property type="entry name" value="Ribonuclease Inhibitor"/>
    <property type="match status" value="1"/>
</dbReference>
<dbReference type="AlphaFoldDB" id="Q8L8J0"/>
<organism evidence="2">
    <name type="scientific">Pinus taeda</name>
    <name type="common">Loblolly pine</name>
    <dbReference type="NCBI Taxonomy" id="3352"/>
    <lineage>
        <taxon>Eukaryota</taxon>
        <taxon>Viridiplantae</taxon>
        <taxon>Streptophyta</taxon>
        <taxon>Embryophyta</taxon>
        <taxon>Tracheophyta</taxon>
        <taxon>Spermatophyta</taxon>
        <taxon>Pinopsida</taxon>
        <taxon>Pinidae</taxon>
        <taxon>Conifers I</taxon>
        <taxon>Pinales</taxon>
        <taxon>Pinaceae</taxon>
        <taxon>Pinus</taxon>
        <taxon>Pinus subgen. Pinus</taxon>
    </lineage>
</organism>
<protein>
    <submittedName>
        <fullName evidence="2">TIR/P-loop/LRR</fullName>
    </submittedName>
</protein>
<dbReference type="InterPro" id="IPR044974">
    <property type="entry name" value="Disease_R_plants"/>
</dbReference>
<feature type="domain" description="TIR" evidence="1">
    <location>
        <begin position="10"/>
        <end position="175"/>
    </location>
</feature>
<reference evidence="2" key="1">
    <citation type="journal article" date="2002" name="Plant J.">
        <title>TIR-X and TIR-NBS proteins: two new families related to disease resistance TIR-NBS-LRR proteins encoded in Arabidopsis and other plant genomes.</title>
        <authorList>
            <person name="Meyers B.C."/>
            <person name="Morgante M."/>
            <person name="Michelmore R.W."/>
        </authorList>
    </citation>
    <scope>NUCLEOTIDE SEQUENCE</scope>
</reference>
<dbReference type="SUPFAM" id="SSF52200">
    <property type="entry name" value="Toll/Interleukin receptor TIR domain"/>
    <property type="match status" value="1"/>
</dbReference>
<dbReference type="PANTHER" id="PTHR11017:SF385">
    <property type="entry name" value="DISEASE RESISTANCE PROTEIN (TIR-NBS-LRR CLASS)-RELATED"/>
    <property type="match status" value="1"/>
</dbReference>
<evidence type="ECO:0000259" key="1">
    <source>
        <dbReference type="PROSITE" id="PS50104"/>
    </source>
</evidence>
<dbReference type="InterPro" id="IPR000157">
    <property type="entry name" value="TIR_dom"/>
</dbReference>
<dbReference type="SMART" id="SM00255">
    <property type="entry name" value="TIR"/>
    <property type="match status" value="1"/>
</dbReference>
<dbReference type="Gene3D" id="3.40.50.10140">
    <property type="entry name" value="Toll/interleukin-1 receptor homology (TIR) domain"/>
    <property type="match status" value="1"/>
</dbReference>
<dbReference type="SUPFAM" id="SSF52540">
    <property type="entry name" value="P-loop containing nucleoside triphosphate hydrolases"/>
    <property type="match status" value="1"/>
</dbReference>
<sequence>MASSSSSSNKSHQVFINHRGVDVKKTFVRSLYRRLREKGLTAFFNEEEMQGGCEISSQLADAIRTASVHVAIFSPRYVESEWCLNELLLMLKSNGPIVPVFYRVKPQDVRWMLGLYGEALATHEMKGRHDPSTIEEWRNALNEVANKSGFELQKDNSLLWMELLDKVVKRLLEMVQQQDRKPQILGIGGLGGVGKTTLLKAFLYRLLLYVAYTSISCLLPEELPSLETLVSLESLRAEGCKKLKGIRASAQATKVRYLNVSGCSELAELPSLETLVSLEQLWANGCVNLRSIWGLAQATNLRNLSVRKCFALEEVEGIEHCTWLESLDVSPCHELQIGVSGVEVAAVP</sequence>
<dbReference type="Pfam" id="PF01582">
    <property type="entry name" value="TIR"/>
    <property type="match status" value="1"/>
</dbReference>
<evidence type="ECO:0000313" key="2">
    <source>
        <dbReference type="EMBL" id="AAM28914.1"/>
    </source>
</evidence>
<dbReference type="PROSITE" id="PS50104">
    <property type="entry name" value="TIR"/>
    <property type="match status" value="1"/>
</dbReference>
<name>Q8L8J0_PINTA</name>
<dbReference type="GO" id="GO:0007165">
    <property type="term" value="P:signal transduction"/>
    <property type="evidence" value="ECO:0007669"/>
    <property type="project" value="InterPro"/>
</dbReference>
<dbReference type="InterPro" id="IPR032675">
    <property type="entry name" value="LRR_dom_sf"/>
</dbReference>
<dbReference type="PANTHER" id="PTHR11017">
    <property type="entry name" value="LEUCINE-RICH REPEAT-CONTAINING PROTEIN"/>
    <property type="match status" value="1"/>
</dbReference>